<keyword evidence="4" id="KW-1185">Reference proteome</keyword>
<feature type="transmembrane region" description="Helical" evidence="1">
    <location>
        <begin position="65"/>
        <end position="82"/>
    </location>
</feature>
<evidence type="ECO:0000256" key="1">
    <source>
        <dbReference type="SAM" id="Phobius"/>
    </source>
</evidence>
<dbReference type="InterPro" id="IPR036890">
    <property type="entry name" value="HATPase_C_sf"/>
</dbReference>
<dbReference type="GO" id="GO:0042802">
    <property type="term" value="F:identical protein binding"/>
    <property type="evidence" value="ECO:0007669"/>
    <property type="project" value="TreeGrafter"/>
</dbReference>
<dbReference type="SUPFAM" id="SSF55874">
    <property type="entry name" value="ATPase domain of HSP90 chaperone/DNA topoisomerase II/histidine kinase"/>
    <property type="match status" value="1"/>
</dbReference>
<feature type="transmembrane region" description="Helical" evidence="1">
    <location>
        <begin position="124"/>
        <end position="144"/>
    </location>
</feature>
<feature type="transmembrane region" description="Helical" evidence="1">
    <location>
        <begin position="89"/>
        <end position="112"/>
    </location>
</feature>
<dbReference type="STRING" id="1122142.SAMN02910414_02383"/>
<evidence type="ECO:0000313" key="3">
    <source>
        <dbReference type="EMBL" id="SDY79070.1"/>
    </source>
</evidence>
<feature type="transmembrane region" description="Helical" evidence="1">
    <location>
        <begin position="156"/>
        <end position="178"/>
    </location>
</feature>
<feature type="transmembrane region" description="Helical" evidence="1">
    <location>
        <begin position="39"/>
        <end position="59"/>
    </location>
</feature>
<keyword evidence="1" id="KW-0472">Membrane</keyword>
<evidence type="ECO:0000259" key="2">
    <source>
        <dbReference type="Pfam" id="PF14501"/>
    </source>
</evidence>
<keyword evidence="1" id="KW-1133">Transmembrane helix</keyword>
<dbReference type="GO" id="GO:0016301">
    <property type="term" value="F:kinase activity"/>
    <property type="evidence" value="ECO:0007669"/>
    <property type="project" value="UniProtKB-KW"/>
</dbReference>
<keyword evidence="3" id="KW-0808">Transferase</keyword>
<feature type="domain" description="Sensor histidine kinase NatK-like C-terminal" evidence="2">
    <location>
        <begin position="330"/>
        <end position="431"/>
    </location>
</feature>
<dbReference type="InterPro" id="IPR032834">
    <property type="entry name" value="NatK-like_C"/>
</dbReference>
<organism evidence="3 4">
    <name type="scientific">Lachnobacterium bovis DSM 14045</name>
    <dbReference type="NCBI Taxonomy" id="1122142"/>
    <lineage>
        <taxon>Bacteria</taxon>
        <taxon>Bacillati</taxon>
        <taxon>Bacillota</taxon>
        <taxon>Clostridia</taxon>
        <taxon>Lachnospirales</taxon>
        <taxon>Lachnospiraceae</taxon>
        <taxon>Lachnobacterium</taxon>
    </lineage>
</organism>
<feature type="transmembrane region" description="Helical" evidence="1">
    <location>
        <begin position="184"/>
        <end position="208"/>
    </location>
</feature>
<sequence>MELIDCAILLASCAVEIYFLHSFFGMLFEKRVWFADNRLRIWLFNIFAVFLLYLCNMIGNGDTNLIVVPIISWIYTYILFHGKFGSRMLYFIMAFSIIWGSEWIYAIILGLGNDAYKTMSEMPFTVLSLKLLTYIIFIIVEQLIGTKKKKMDNRIFLKYLCLPIASFGMMTGVFYSGIDFSTGVGIRMLMTVCYILMLFGNILIFYAFNQYSDEMNSNMENQALIMKQQADLEYFMQMAESQERHNEFIHNISHYLRTINQFAQENDCQSIVKIVGELDSHMEASEMKLYSNYHVLNAILSEKGRLAEKQNIIFDAYVEPGIVLDMVEDVDLIAMLGNLLDNALRAAKTYKEEAFVNVRMYMQDIRGFCVLKIVNSYSGDIIMKEDTFISTKKEKGIHGLGIKSVNRMAEKYGGYLTCKAKDDVFEAVLLISTN</sequence>
<name>A0A1H3MRD1_9FIRM</name>
<evidence type="ECO:0000313" key="4">
    <source>
        <dbReference type="Proteomes" id="UP000183918"/>
    </source>
</evidence>
<dbReference type="Pfam" id="PF14501">
    <property type="entry name" value="HATPase_c_5"/>
    <property type="match status" value="1"/>
</dbReference>
<protein>
    <submittedName>
        <fullName evidence="3">Signal transduction histidine kinase</fullName>
    </submittedName>
</protein>
<reference evidence="3 4" key="1">
    <citation type="submission" date="2016-10" db="EMBL/GenBank/DDBJ databases">
        <authorList>
            <person name="de Groot N.N."/>
        </authorList>
    </citation>
    <scope>NUCLEOTIDE SEQUENCE [LARGE SCALE GENOMIC DNA]</scope>
    <source>
        <strain evidence="3 4">DSM 14045</strain>
    </source>
</reference>
<dbReference type="PANTHER" id="PTHR40448:SF1">
    <property type="entry name" value="TWO-COMPONENT SENSOR HISTIDINE KINASE"/>
    <property type="match status" value="1"/>
</dbReference>
<dbReference type="EMBL" id="FNPG01000038">
    <property type="protein sequence ID" value="SDY79070.1"/>
    <property type="molecule type" value="Genomic_DNA"/>
</dbReference>
<keyword evidence="3" id="KW-0418">Kinase</keyword>
<keyword evidence="1" id="KW-0812">Transmembrane</keyword>
<gene>
    <name evidence="3" type="ORF">SAMN02910414_02383</name>
</gene>
<feature type="transmembrane region" description="Helical" evidence="1">
    <location>
        <begin position="6"/>
        <end position="27"/>
    </location>
</feature>
<dbReference type="Proteomes" id="UP000183918">
    <property type="component" value="Unassembled WGS sequence"/>
</dbReference>
<accession>A0A1H3MRD1</accession>
<dbReference type="CDD" id="cd16935">
    <property type="entry name" value="HATPase_AgrC-ComD-like"/>
    <property type="match status" value="1"/>
</dbReference>
<dbReference type="AlphaFoldDB" id="A0A1H3MRD1"/>
<dbReference type="OrthoDB" id="9813149at2"/>
<dbReference type="Gene3D" id="3.30.565.10">
    <property type="entry name" value="Histidine kinase-like ATPase, C-terminal domain"/>
    <property type="match status" value="1"/>
</dbReference>
<dbReference type="RefSeq" id="WP_022750198.1">
    <property type="nucleotide sequence ID" value="NZ_FNPG01000038.1"/>
</dbReference>
<dbReference type="PANTHER" id="PTHR40448">
    <property type="entry name" value="TWO-COMPONENT SENSOR HISTIDINE KINASE"/>
    <property type="match status" value="1"/>
</dbReference>
<proteinExistence type="predicted"/>